<feature type="domain" description="FAD/NAD(P)-binding" evidence="6">
    <location>
        <begin position="4"/>
        <end position="173"/>
    </location>
</feature>
<dbReference type="InterPro" id="IPR023753">
    <property type="entry name" value="FAD/NAD-binding_dom"/>
</dbReference>
<dbReference type="Pfam" id="PF07992">
    <property type="entry name" value="Pyr_redox_2"/>
    <property type="match status" value="1"/>
</dbReference>
<dbReference type="PATRIC" id="fig|889306.3.peg.2893"/>
<dbReference type="Proteomes" id="UP000031938">
    <property type="component" value="Unassembled WGS sequence"/>
</dbReference>
<comment type="cofactor">
    <cofactor evidence="1">
        <name>FAD</name>
        <dbReference type="ChEBI" id="CHEBI:57692"/>
    </cofactor>
</comment>
<evidence type="ECO:0000256" key="1">
    <source>
        <dbReference type="ARBA" id="ARBA00001974"/>
    </source>
</evidence>
<accession>A0A0C2R4Z3</accession>
<dbReference type="InterPro" id="IPR050260">
    <property type="entry name" value="FAD-bd_OxRdtase"/>
</dbReference>
<dbReference type="AlphaFoldDB" id="A0A0C2R4Z3"/>
<reference evidence="7 8" key="1">
    <citation type="submission" date="2015-01" db="EMBL/GenBank/DDBJ databases">
        <title>Genome sequencing of Jeotgalibacillus soli.</title>
        <authorList>
            <person name="Goh K.M."/>
            <person name="Chan K.-G."/>
            <person name="Yaakop A.S."/>
            <person name="Ee R."/>
            <person name="Gan H.M."/>
            <person name="Chan C.S."/>
        </authorList>
    </citation>
    <scope>NUCLEOTIDE SEQUENCE [LARGE SCALE GENOMIC DNA]</scope>
    <source>
        <strain evidence="7 8">P9</strain>
    </source>
</reference>
<keyword evidence="5" id="KW-0676">Redox-active center</keyword>
<evidence type="ECO:0000256" key="4">
    <source>
        <dbReference type="ARBA" id="ARBA00023002"/>
    </source>
</evidence>
<dbReference type="SUPFAM" id="SSF51905">
    <property type="entry name" value="FAD/NAD(P)-binding domain"/>
    <property type="match status" value="1"/>
</dbReference>
<dbReference type="PANTHER" id="PTHR43429:SF1">
    <property type="entry name" value="NAD(P)H SULFUR OXIDOREDUCTASE (COA-DEPENDENT)"/>
    <property type="match status" value="1"/>
</dbReference>
<comment type="caution">
    <text evidence="7">The sequence shown here is derived from an EMBL/GenBank/DDBJ whole genome shotgun (WGS) entry which is preliminary data.</text>
</comment>
<keyword evidence="4" id="KW-0560">Oxidoreductase</keyword>
<gene>
    <name evidence="7" type="ORF">KP78_28790</name>
</gene>
<dbReference type="InterPro" id="IPR036188">
    <property type="entry name" value="FAD/NAD-bd_sf"/>
</dbReference>
<dbReference type="STRING" id="889306.KP78_28790"/>
<dbReference type="GO" id="GO:0016491">
    <property type="term" value="F:oxidoreductase activity"/>
    <property type="evidence" value="ECO:0007669"/>
    <property type="project" value="UniProtKB-KW"/>
</dbReference>
<protein>
    <submittedName>
        <fullName evidence="7">NADH oxidase</fullName>
    </submittedName>
</protein>
<dbReference type="PANTHER" id="PTHR43429">
    <property type="entry name" value="PYRIDINE NUCLEOTIDE-DISULFIDE OXIDOREDUCTASE DOMAIN-CONTAINING"/>
    <property type="match status" value="1"/>
</dbReference>
<keyword evidence="8" id="KW-1185">Reference proteome</keyword>
<proteinExistence type="predicted"/>
<name>A0A0C2R4Z3_9BACL</name>
<dbReference type="Gene3D" id="3.50.50.60">
    <property type="entry name" value="FAD/NAD(P)-binding domain"/>
    <property type="match status" value="2"/>
</dbReference>
<sequence length="181" mass="20161">MTVIDTGNQLITAKNLSIGNILQDSYDKLIMTTGSWAVIPKFEGFEVDNIILCMNYAHAQTVIQKAKRASKIAVIGAGYIGNELVKRSTLFGKNVTFIDSEKRILNRYLDEEFTNIIEAELNKRGINLALNEMVKKFEGDNGKVTKVVTNEQVYDADLVILCIGSRPNTDLFKGRGNMLPN</sequence>
<evidence type="ECO:0000259" key="6">
    <source>
        <dbReference type="Pfam" id="PF07992"/>
    </source>
</evidence>
<keyword evidence="2" id="KW-0285">Flavoprotein</keyword>
<organism evidence="7 8">
    <name type="scientific">Jeotgalibacillus soli</name>
    <dbReference type="NCBI Taxonomy" id="889306"/>
    <lineage>
        <taxon>Bacteria</taxon>
        <taxon>Bacillati</taxon>
        <taxon>Bacillota</taxon>
        <taxon>Bacilli</taxon>
        <taxon>Bacillales</taxon>
        <taxon>Caryophanaceae</taxon>
        <taxon>Jeotgalibacillus</taxon>
    </lineage>
</organism>
<evidence type="ECO:0000313" key="8">
    <source>
        <dbReference type="Proteomes" id="UP000031938"/>
    </source>
</evidence>
<evidence type="ECO:0000256" key="2">
    <source>
        <dbReference type="ARBA" id="ARBA00022630"/>
    </source>
</evidence>
<keyword evidence="3" id="KW-0274">FAD</keyword>
<dbReference type="PRINTS" id="PR00411">
    <property type="entry name" value="PNDRDTASEI"/>
</dbReference>
<evidence type="ECO:0000313" key="7">
    <source>
        <dbReference type="EMBL" id="KIL45335.1"/>
    </source>
</evidence>
<evidence type="ECO:0000256" key="3">
    <source>
        <dbReference type="ARBA" id="ARBA00022827"/>
    </source>
</evidence>
<evidence type="ECO:0000256" key="5">
    <source>
        <dbReference type="ARBA" id="ARBA00023284"/>
    </source>
</evidence>
<dbReference type="EMBL" id="JXRP01000018">
    <property type="protein sequence ID" value="KIL45335.1"/>
    <property type="molecule type" value="Genomic_DNA"/>
</dbReference>